<evidence type="ECO:0000313" key="2">
    <source>
        <dbReference type="EMBL" id="OLY77839.1"/>
    </source>
</evidence>
<evidence type="ECO:0000313" key="3">
    <source>
        <dbReference type="Proteomes" id="UP000187455"/>
    </source>
</evidence>
<gene>
    <name evidence="2" type="ORF">AYI68_g8124</name>
</gene>
<organism evidence="2 3">
    <name type="scientific">Smittium mucronatum</name>
    <dbReference type="NCBI Taxonomy" id="133383"/>
    <lineage>
        <taxon>Eukaryota</taxon>
        <taxon>Fungi</taxon>
        <taxon>Fungi incertae sedis</taxon>
        <taxon>Zoopagomycota</taxon>
        <taxon>Kickxellomycotina</taxon>
        <taxon>Harpellomycetes</taxon>
        <taxon>Harpellales</taxon>
        <taxon>Legeriomycetaceae</taxon>
        <taxon>Smittium</taxon>
    </lineage>
</organism>
<comment type="caution">
    <text evidence="2">The sequence shown here is derived from an EMBL/GenBank/DDBJ whole genome shotgun (WGS) entry which is preliminary data.</text>
</comment>
<protein>
    <submittedName>
        <fullName evidence="2">Uncharacterized protein</fullName>
    </submittedName>
</protein>
<dbReference type="EMBL" id="LSSL01007634">
    <property type="protein sequence ID" value="OLY77839.1"/>
    <property type="molecule type" value="Genomic_DNA"/>
</dbReference>
<reference evidence="2 3" key="1">
    <citation type="journal article" date="2016" name="Mol. Biol. Evol.">
        <title>Genome-Wide Survey of Gut Fungi (Harpellales) Reveals the First Horizontally Transferred Ubiquitin Gene from a Mosquito Host.</title>
        <authorList>
            <person name="Wang Y."/>
            <person name="White M.M."/>
            <person name="Kvist S."/>
            <person name="Moncalvo J.M."/>
        </authorList>
    </citation>
    <scope>NUCLEOTIDE SEQUENCE [LARGE SCALE GENOMIC DNA]</scope>
    <source>
        <strain evidence="2 3">ALG-7-W6</strain>
    </source>
</reference>
<dbReference type="STRING" id="133383.A0A1R0GLT9"/>
<sequence>MLHSRTRQPAATLLRRNHPQLQPIESKLAASREASRIFGGDAYIEGPSSDYSDGRIQNPAQEPNSHEIYLHKQKTLKLVIGPYVSKILGRSSTDVTNAAEKEKDIEGSTIAACKARNRGCTATDIVLLQSTVHNYEEDWRLPPCAGSEESQSECGGAEFQYGNPDFHLKNSQTKGLHHVQEYVDFGIPRRHVDPGRDQGYLDGDQHQGNDTESAAFQDQGYTQGSQKTPECWPNDIEMSIKLYRKCIVYVNSSASGEAYFMTNARAEESISLVYDIMDFRSNNNETRAPEPAILERQSKVM</sequence>
<dbReference type="AlphaFoldDB" id="A0A1R0GLT9"/>
<feature type="region of interest" description="Disordered" evidence="1">
    <location>
        <begin position="1"/>
        <end position="23"/>
    </location>
</feature>
<evidence type="ECO:0000256" key="1">
    <source>
        <dbReference type="SAM" id="MobiDB-lite"/>
    </source>
</evidence>
<proteinExistence type="predicted"/>
<keyword evidence="3" id="KW-1185">Reference proteome</keyword>
<name>A0A1R0GLT9_9FUNG</name>
<dbReference type="Proteomes" id="UP000187455">
    <property type="component" value="Unassembled WGS sequence"/>
</dbReference>
<accession>A0A1R0GLT9</accession>